<evidence type="ECO:0000313" key="2">
    <source>
        <dbReference type="EMBL" id="MSU02279.1"/>
    </source>
</evidence>
<reference evidence="2 3" key="1">
    <citation type="submission" date="2019-09" db="EMBL/GenBank/DDBJ databases">
        <title>In-depth cultivation of the pig gut microbiome towards novel bacterial diversity and tailored functional studies.</title>
        <authorList>
            <person name="Wylensek D."/>
            <person name="Hitch T.C.A."/>
            <person name="Clavel T."/>
        </authorList>
    </citation>
    <scope>NUCLEOTIDE SEQUENCE [LARGE SCALE GENOMIC DNA]</scope>
    <source>
        <strain evidence="2 3">WCA3-693-APC-4?</strain>
    </source>
</reference>
<keyword evidence="2" id="KW-0067">ATP-binding</keyword>
<dbReference type="EMBL" id="VUNQ01000028">
    <property type="protein sequence ID" value="MSU02279.1"/>
    <property type="molecule type" value="Genomic_DNA"/>
</dbReference>
<feature type="domain" description="Sensor histidine kinase NatK-like C-terminal" evidence="1">
    <location>
        <begin position="9"/>
        <end position="56"/>
    </location>
</feature>
<dbReference type="Pfam" id="PF14501">
    <property type="entry name" value="HATPase_c_5"/>
    <property type="match status" value="1"/>
</dbReference>
<keyword evidence="3" id="KW-1185">Reference proteome</keyword>
<gene>
    <name evidence="2" type="ORF">FYJ83_12430</name>
</gene>
<dbReference type="GO" id="GO:0005524">
    <property type="term" value="F:ATP binding"/>
    <property type="evidence" value="ECO:0007669"/>
    <property type="project" value="UniProtKB-KW"/>
</dbReference>
<dbReference type="Proteomes" id="UP000469523">
    <property type="component" value="Unassembled WGS sequence"/>
</dbReference>
<evidence type="ECO:0000259" key="1">
    <source>
        <dbReference type="Pfam" id="PF14501"/>
    </source>
</evidence>
<comment type="caution">
    <text evidence="2">The sequence shown here is derived from an EMBL/GenBank/DDBJ whole genome shotgun (WGS) entry which is preliminary data.</text>
</comment>
<dbReference type="InterPro" id="IPR032834">
    <property type="entry name" value="NatK-like_C"/>
</dbReference>
<dbReference type="AlphaFoldDB" id="A0A6N7XJN8"/>
<organism evidence="2 3">
    <name type="scientific">Tissierella pigra</name>
    <dbReference type="NCBI Taxonomy" id="2607614"/>
    <lineage>
        <taxon>Bacteria</taxon>
        <taxon>Bacillati</taxon>
        <taxon>Bacillota</taxon>
        <taxon>Tissierellia</taxon>
        <taxon>Tissierellales</taxon>
        <taxon>Tissierellaceae</taxon>
        <taxon>Tissierella</taxon>
    </lineage>
</organism>
<sequence length="64" mass="7520">MFLIKLELKKTGFDYKKDKLFHGFGLENINKIVDKYNGYMNYEQVENTFIVKVLLQNSLTSPIS</sequence>
<proteinExistence type="predicted"/>
<evidence type="ECO:0000313" key="3">
    <source>
        <dbReference type="Proteomes" id="UP000469523"/>
    </source>
</evidence>
<keyword evidence="2" id="KW-0547">Nucleotide-binding</keyword>
<accession>A0A6N7XJN8</accession>
<name>A0A6N7XJN8_9FIRM</name>
<protein>
    <submittedName>
        <fullName evidence="2">ATP-binding protein</fullName>
    </submittedName>
</protein>